<dbReference type="PRINTS" id="PR00141">
    <property type="entry name" value="PROTEASOME"/>
</dbReference>
<evidence type="ECO:0000256" key="5">
    <source>
        <dbReference type="ARBA" id="ARBA00022801"/>
    </source>
</evidence>
<evidence type="ECO:0000256" key="10">
    <source>
        <dbReference type="PIRSR" id="PIRSR600243-1"/>
    </source>
</evidence>
<proteinExistence type="inferred from homology"/>
<reference evidence="11" key="4">
    <citation type="journal article" date="2023" name="Microbiol. Resour. Announc.">
        <title>Complete Genome Sequence of Vulcanisaeta souniana Strain IC-059, a Hyperthermophilic Archaeon Isolated from Hot Spring Water in Japan.</title>
        <authorList>
            <person name="Kato S."/>
            <person name="Itoh T."/>
            <person name="Wu L."/>
            <person name="Ma J."/>
            <person name="Ohkuma M."/>
        </authorList>
    </citation>
    <scope>NUCLEOTIDE SEQUENCE</scope>
    <source>
        <strain evidence="11">JCM 11219</strain>
    </source>
</reference>
<dbReference type="InterPro" id="IPR029055">
    <property type="entry name" value="Ntn_hydrolases_N"/>
</dbReference>
<accession>A0A830ECI7</accession>
<dbReference type="Gene3D" id="3.60.20.10">
    <property type="entry name" value="Glutamine Phosphoribosylpyrophosphate, subunit 1, domain 1"/>
    <property type="match status" value="1"/>
</dbReference>
<keyword evidence="3 9" id="KW-0645">Protease</keyword>
<dbReference type="EMBL" id="BMNM01000001">
    <property type="protein sequence ID" value="GGI71422.1"/>
    <property type="molecule type" value="Genomic_DNA"/>
</dbReference>
<dbReference type="GO" id="GO:0010498">
    <property type="term" value="P:proteasomal protein catabolic process"/>
    <property type="evidence" value="ECO:0007669"/>
    <property type="project" value="UniProtKB-UniRule"/>
</dbReference>
<evidence type="ECO:0000256" key="2">
    <source>
        <dbReference type="ARBA" id="ARBA00022490"/>
    </source>
</evidence>
<dbReference type="OrthoDB" id="6330at2157"/>
<organism evidence="12 13">
    <name type="scientific">Vulcanisaeta souniana JCM 11219</name>
    <dbReference type="NCBI Taxonomy" id="1293586"/>
    <lineage>
        <taxon>Archaea</taxon>
        <taxon>Thermoproteota</taxon>
        <taxon>Thermoprotei</taxon>
        <taxon>Thermoproteales</taxon>
        <taxon>Thermoproteaceae</taxon>
        <taxon>Vulcanisaeta</taxon>
    </lineage>
</organism>
<dbReference type="PANTHER" id="PTHR32194:SF0">
    <property type="entry name" value="ATP-DEPENDENT PROTEASE SUBUNIT HSLV"/>
    <property type="match status" value="1"/>
</dbReference>
<dbReference type="AlphaFoldDB" id="A0A830ECI7"/>
<dbReference type="RefSeq" id="WP_188602542.1">
    <property type="nucleotide sequence ID" value="NZ_AP026830.1"/>
</dbReference>
<dbReference type="PANTHER" id="PTHR32194">
    <property type="entry name" value="METALLOPROTEASE TLDD"/>
    <property type="match status" value="1"/>
</dbReference>
<comment type="function">
    <text evidence="9">Component of the proteasome core, a large protease complex with broad specificity involved in protein degradation.</text>
</comment>
<evidence type="ECO:0000256" key="3">
    <source>
        <dbReference type="ARBA" id="ARBA00022670"/>
    </source>
</evidence>
<dbReference type="HAMAP" id="MF_02113_A">
    <property type="entry name" value="Proteasome_B_A"/>
    <property type="match status" value="1"/>
</dbReference>
<reference evidence="12" key="2">
    <citation type="submission" date="2020-09" db="EMBL/GenBank/DDBJ databases">
        <authorList>
            <person name="Sun Q."/>
            <person name="Ohkuma M."/>
        </authorList>
    </citation>
    <scope>NUCLEOTIDE SEQUENCE</scope>
    <source>
        <strain evidence="12">JCM 11219</strain>
    </source>
</reference>
<sequence>MSSIEELITGTAVGIKASDGVVLAAEKRVAYGFTMFSRSGRKVFRVNDNIGIASIGILADMQVLTKIAKAYMSLYALDTKTRPSIRSAAKLLSYVLFSNRVFPYFVEVLVGGVDDEGPHMYIMDALGSLIEDDYAAVGTGNKLAIAVLEGNYKQGMNVKEARELAIKAINQSISRDPVSGDGIDILTITRSGSTEETIPLQPLRL</sequence>
<reference evidence="14" key="3">
    <citation type="submission" date="2022-09" db="EMBL/GenBank/DDBJ databases">
        <title>Complete genome sequence of Vulcanisaeta souniana.</title>
        <authorList>
            <person name="Kato S."/>
            <person name="Itoh T."/>
            <person name="Ohkuma M."/>
        </authorList>
    </citation>
    <scope>NUCLEOTIDE SEQUENCE [LARGE SCALE GENOMIC DNA]</scope>
    <source>
        <strain evidence="14">JCM 11219</strain>
    </source>
</reference>
<dbReference type="GO" id="GO:0019774">
    <property type="term" value="C:proteasome core complex, beta-subunit complex"/>
    <property type="evidence" value="ECO:0007669"/>
    <property type="project" value="UniProtKB-UniRule"/>
</dbReference>
<dbReference type="SUPFAM" id="SSF56235">
    <property type="entry name" value="N-terminal nucleophile aminohydrolases (Ntn hydrolases)"/>
    <property type="match status" value="1"/>
</dbReference>
<dbReference type="GeneID" id="76206318"/>
<name>A0A830ECI7_9CREN</name>
<evidence type="ECO:0000256" key="1">
    <source>
        <dbReference type="ARBA" id="ARBA00001198"/>
    </source>
</evidence>
<keyword evidence="7 9" id="KW-0647">Proteasome</keyword>
<evidence type="ECO:0000313" key="11">
    <source>
        <dbReference type="EMBL" id="BDR91672.1"/>
    </source>
</evidence>
<reference evidence="12" key="1">
    <citation type="journal article" date="2014" name="Int. J. Syst. Evol. Microbiol.">
        <title>Complete genome sequence of Corynebacterium casei LMG S-19264T (=DSM 44701T), isolated from a smear-ripened cheese.</title>
        <authorList>
            <consortium name="US DOE Joint Genome Institute (JGI-PGF)"/>
            <person name="Walter F."/>
            <person name="Albersmeier A."/>
            <person name="Kalinowski J."/>
            <person name="Ruckert C."/>
        </authorList>
    </citation>
    <scope>NUCLEOTIDE SEQUENCE</scope>
    <source>
        <strain evidence="12">JCM 11219</strain>
    </source>
</reference>
<feature type="active site" description="Nucleophile" evidence="10">
    <location>
        <position position="11"/>
    </location>
</feature>
<feature type="chain" id="PRO_5033176809" description="Proteasome subunit beta" evidence="9">
    <location>
        <begin position="10"/>
        <end position="205"/>
    </location>
</feature>
<dbReference type="Proteomes" id="UP000657075">
    <property type="component" value="Unassembled WGS sequence"/>
</dbReference>
<dbReference type="InterPro" id="IPR000243">
    <property type="entry name" value="Pept_T1A_subB"/>
</dbReference>
<dbReference type="InterPro" id="IPR019983">
    <property type="entry name" value="Pept_T1A_Psome_bsu_arc"/>
</dbReference>
<evidence type="ECO:0000256" key="4">
    <source>
        <dbReference type="ARBA" id="ARBA00022698"/>
    </source>
</evidence>
<evidence type="ECO:0000256" key="8">
    <source>
        <dbReference type="ARBA" id="ARBA00023145"/>
    </source>
</evidence>
<evidence type="ECO:0000313" key="12">
    <source>
        <dbReference type="EMBL" id="GGI71422.1"/>
    </source>
</evidence>
<comment type="activity regulation">
    <text evidence="9">The formation of the proteasomal ATPase PAN-20S proteasome complex, via the docking of the C-termini of PAN into the intersubunit pockets in the alpha-rings, triggers opening of the gate for substrate entry. Interconversion between the open-gate and close-gate conformations leads to a dynamic regulation of the 20S proteasome proteolysis activity.</text>
</comment>
<comment type="subcellular location">
    <subcellularLocation>
        <location evidence="9">Cytoplasm</location>
    </subcellularLocation>
</comment>
<keyword evidence="5 9" id="KW-0378">Hydrolase</keyword>
<dbReference type="GO" id="GO:0005737">
    <property type="term" value="C:cytoplasm"/>
    <property type="evidence" value="ECO:0007669"/>
    <property type="project" value="UniProtKB-SubCell"/>
</dbReference>
<dbReference type="InterPro" id="IPR016050">
    <property type="entry name" value="Proteasome_bsu_CS"/>
</dbReference>
<dbReference type="GO" id="GO:0004298">
    <property type="term" value="F:threonine-type endopeptidase activity"/>
    <property type="evidence" value="ECO:0007669"/>
    <property type="project" value="UniProtKB-UniRule"/>
</dbReference>
<evidence type="ECO:0000313" key="14">
    <source>
        <dbReference type="Proteomes" id="UP001060771"/>
    </source>
</evidence>
<protein>
    <recommendedName>
        <fullName evidence="9">Proteasome subunit beta</fullName>
        <ecNumber evidence="9">3.4.25.1</ecNumber>
    </recommendedName>
    <alternativeName>
        <fullName evidence="9">20S proteasome beta subunit</fullName>
    </alternativeName>
    <alternativeName>
        <fullName evidence="9">Proteasome core protein PsmB</fullName>
    </alternativeName>
</protein>
<comment type="caution">
    <text evidence="9">Lacks conserved residue(s) required for the propagation of feature annotation.</text>
</comment>
<dbReference type="InterPro" id="IPR023333">
    <property type="entry name" value="Proteasome_suB-type"/>
</dbReference>
<comment type="similarity">
    <text evidence="9">Belongs to the peptidase T1B family.</text>
</comment>
<dbReference type="Pfam" id="PF00227">
    <property type="entry name" value="Proteasome"/>
    <property type="match status" value="1"/>
</dbReference>
<keyword evidence="14" id="KW-1185">Reference proteome</keyword>
<dbReference type="PROSITE" id="PS51476">
    <property type="entry name" value="PROTEASOME_BETA_2"/>
    <property type="match status" value="1"/>
</dbReference>
<evidence type="ECO:0000256" key="6">
    <source>
        <dbReference type="ARBA" id="ARBA00022813"/>
    </source>
</evidence>
<keyword evidence="8 9" id="KW-0865">Zymogen</keyword>
<dbReference type="EC" id="3.4.25.1" evidence="9"/>
<keyword evidence="2 9" id="KW-0963">Cytoplasm</keyword>
<dbReference type="EMBL" id="AP026830">
    <property type="protein sequence ID" value="BDR91672.1"/>
    <property type="molecule type" value="Genomic_DNA"/>
</dbReference>
<comment type="catalytic activity">
    <reaction evidence="1 9">
        <text>Cleavage of peptide bonds with very broad specificity.</text>
        <dbReference type="EC" id="3.4.25.1"/>
    </reaction>
</comment>
<evidence type="ECO:0000313" key="13">
    <source>
        <dbReference type="Proteomes" id="UP000657075"/>
    </source>
</evidence>
<evidence type="ECO:0000256" key="7">
    <source>
        <dbReference type="ARBA" id="ARBA00022942"/>
    </source>
</evidence>
<feature type="propeptide" id="PRO_5044510432" description="Removed in mature form; by autocatalysis" evidence="9">
    <location>
        <begin position="1"/>
        <end position="9"/>
    </location>
</feature>
<keyword evidence="6 9" id="KW-0068">Autocatalytic cleavage</keyword>
<evidence type="ECO:0000256" key="9">
    <source>
        <dbReference type="HAMAP-Rule" id="MF_02113"/>
    </source>
</evidence>
<keyword evidence="4 9" id="KW-0888">Threonine protease</keyword>
<gene>
    <name evidence="9" type="primary">psmB</name>
    <name evidence="12" type="ORF">GCM10007112_05310</name>
    <name evidence="11" type="ORF">Vsou_07650</name>
</gene>
<dbReference type="InterPro" id="IPR001353">
    <property type="entry name" value="Proteasome_sua/b"/>
</dbReference>
<dbReference type="Proteomes" id="UP001060771">
    <property type="component" value="Chromosome"/>
</dbReference>
<dbReference type="PROSITE" id="PS00854">
    <property type="entry name" value="PROTEASOME_BETA_1"/>
    <property type="match status" value="1"/>
</dbReference>
<comment type="subunit">
    <text evidence="9">The 20S proteasome core is composed of 14 alpha and 14 beta subunits that assemble into four stacked heptameric rings, resulting in a barrel-shaped structure. The two inner rings, each composed of seven catalytic beta subunits, are sandwiched by two outer rings, each composed of seven alpha subunits. The catalytic chamber with the active sites is on the inside of the barrel. Has a gated structure, the ends of the cylinder being occluded by the N-termini of the alpha-subunits. Is capped at one or both ends by the proteasome regulatory ATPase, PAN.</text>
</comment>